<reference evidence="2" key="1">
    <citation type="submission" date="2019-08" db="EMBL/GenBank/DDBJ databases">
        <authorList>
            <person name="Kucharzyk K."/>
            <person name="Murdoch R.W."/>
            <person name="Higgins S."/>
            <person name="Loffler F."/>
        </authorList>
    </citation>
    <scope>NUCLEOTIDE SEQUENCE</scope>
</reference>
<gene>
    <name evidence="2" type="ORF">SDC9_75694</name>
</gene>
<dbReference type="AlphaFoldDB" id="A0A644YSW4"/>
<feature type="compositionally biased region" description="Basic residues" evidence="1">
    <location>
        <begin position="94"/>
        <end position="109"/>
    </location>
</feature>
<accession>A0A644YSW4</accession>
<evidence type="ECO:0000256" key="1">
    <source>
        <dbReference type="SAM" id="MobiDB-lite"/>
    </source>
</evidence>
<feature type="region of interest" description="Disordered" evidence="1">
    <location>
        <begin position="84"/>
        <end position="109"/>
    </location>
</feature>
<dbReference type="EMBL" id="VSSQ01005438">
    <property type="protein sequence ID" value="MPM29154.1"/>
    <property type="molecule type" value="Genomic_DNA"/>
</dbReference>
<comment type="caution">
    <text evidence="2">The sequence shown here is derived from an EMBL/GenBank/DDBJ whole genome shotgun (WGS) entry which is preliminary data.</text>
</comment>
<protein>
    <submittedName>
        <fullName evidence="2">Uncharacterized protein</fullName>
    </submittedName>
</protein>
<organism evidence="2">
    <name type="scientific">bioreactor metagenome</name>
    <dbReference type="NCBI Taxonomy" id="1076179"/>
    <lineage>
        <taxon>unclassified sequences</taxon>
        <taxon>metagenomes</taxon>
        <taxon>ecological metagenomes</taxon>
    </lineage>
</organism>
<sequence>MELLKAQVEHKVFGIGKVSGLANGVLSVRFADPHGEKKFMYPAAFAGHLTLCDPALAADMEEVLAQHHLSLAQEQDRVDRAERMARFRADSASKAKKPPRAKKAKPKEE</sequence>
<proteinExistence type="predicted"/>
<name>A0A644YSW4_9ZZZZ</name>
<evidence type="ECO:0000313" key="2">
    <source>
        <dbReference type="EMBL" id="MPM29154.1"/>
    </source>
</evidence>
<feature type="compositionally biased region" description="Basic and acidic residues" evidence="1">
    <location>
        <begin position="84"/>
        <end position="93"/>
    </location>
</feature>